<evidence type="ECO:0000256" key="1">
    <source>
        <dbReference type="SAM" id="MobiDB-lite"/>
    </source>
</evidence>
<feature type="region of interest" description="Disordered" evidence="1">
    <location>
        <begin position="1"/>
        <end position="21"/>
    </location>
</feature>
<sequence length="286" mass="33308">MQSDQEAFYDKPMKQQKHPHFEHRGAKLYRKNNEFSEKKFQRVRRVSRKSKLVHSFQRIGKCLNEENVANIPTDNLSKVCLILINNYEHDKHDPKIGAMNDGYLIGLYHHRLGFKVFYLYNCESSKYPECLEFFLKYTLGQLTVFYSGRDTIKNGSHGIEFKDNSISCNEFGRLIADNYNGRCKAVFISDCTSGGSVFDIKTVQNSSAPSKVLSFYVNKTTDPDSKEGRRSHGIFTYYWCKILYECPNITPKRLNERMDASVKRFNENFVCECTDPNLENQPIFKD</sequence>
<evidence type="ECO:0000313" key="2">
    <source>
        <dbReference type="EMBL" id="KAK8896820.1"/>
    </source>
</evidence>
<dbReference type="InterPro" id="IPR029030">
    <property type="entry name" value="Caspase-like_dom_sf"/>
</dbReference>
<reference evidence="2 3" key="1">
    <citation type="submission" date="2024-04" db="EMBL/GenBank/DDBJ databases">
        <title>Tritrichomonas musculus Genome.</title>
        <authorList>
            <person name="Alves-Ferreira E."/>
            <person name="Grigg M."/>
            <person name="Lorenzi H."/>
            <person name="Galac M."/>
        </authorList>
    </citation>
    <scope>NUCLEOTIDE SEQUENCE [LARGE SCALE GENOMIC DNA]</scope>
    <source>
        <strain evidence="2 3">EAF2021</strain>
    </source>
</reference>
<proteinExistence type="predicted"/>
<comment type="caution">
    <text evidence="2">The sequence shown here is derived from an EMBL/GenBank/DDBJ whole genome shotgun (WGS) entry which is preliminary data.</text>
</comment>
<name>A0ABR2L0C1_9EUKA</name>
<evidence type="ECO:0000313" key="3">
    <source>
        <dbReference type="Proteomes" id="UP001470230"/>
    </source>
</evidence>
<dbReference type="EMBL" id="JAPFFF010000002">
    <property type="protein sequence ID" value="KAK8896820.1"/>
    <property type="molecule type" value="Genomic_DNA"/>
</dbReference>
<keyword evidence="3" id="KW-1185">Reference proteome</keyword>
<dbReference type="SUPFAM" id="SSF52129">
    <property type="entry name" value="Caspase-like"/>
    <property type="match status" value="1"/>
</dbReference>
<evidence type="ECO:0008006" key="4">
    <source>
        <dbReference type="Google" id="ProtNLM"/>
    </source>
</evidence>
<gene>
    <name evidence="2" type="ORF">M9Y10_014741</name>
</gene>
<accession>A0ABR2L0C1</accession>
<protein>
    <recommendedName>
        <fullName evidence="4">Caspase family p20 domain-containing protein</fullName>
    </recommendedName>
</protein>
<organism evidence="2 3">
    <name type="scientific">Tritrichomonas musculus</name>
    <dbReference type="NCBI Taxonomy" id="1915356"/>
    <lineage>
        <taxon>Eukaryota</taxon>
        <taxon>Metamonada</taxon>
        <taxon>Parabasalia</taxon>
        <taxon>Tritrichomonadida</taxon>
        <taxon>Tritrichomonadidae</taxon>
        <taxon>Tritrichomonas</taxon>
    </lineage>
</organism>
<dbReference type="Proteomes" id="UP001470230">
    <property type="component" value="Unassembled WGS sequence"/>
</dbReference>